<evidence type="ECO:0000313" key="2">
    <source>
        <dbReference type="Proteomes" id="UP001054945"/>
    </source>
</evidence>
<reference evidence="1 2" key="1">
    <citation type="submission" date="2021-06" db="EMBL/GenBank/DDBJ databases">
        <title>Caerostris extrusa draft genome.</title>
        <authorList>
            <person name="Kono N."/>
            <person name="Arakawa K."/>
        </authorList>
    </citation>
    <scope>NUCLEOTIDE SEQUENCE [LARGE SCALE GENOMIC DNA]</scope>
</reference>
<comment type="caution">
    <text evidence="1">The sequence shown here is derived from an EMBL/GenBank/DDBJ whole genome shotgun (WGS) entry which is preliminary data.</text>
</comment>
<gene>
    <name evidence="1" type="ORF">CEXT_714291</name>
</gene>
<sequence length="68" mass="7810">MLEYQKKTQVVREKDVTWGEHRTVSVTRHRLLALESSGNTALRAGGSEWKGENLANEAQKFSPNYEFE</sequence>
<name>A0AAV4N394_CAEEX</name>
<keyword evidence="2" id="KW-1185">Reference proteome</keyword>
<evidence type="ECO:0000313" key="1">
    <source>
        <dbReference type="EMBL" id="GIX79285.1"/>
    </source>
</evidence>
<dbReference type="AlphaFoldDB" id="A0AAV4N394"/>
<protein>
    <submittedName>
        <fullName evidence="1">Uncharacterized protein</fullName>
    </submittedName>
</protein>
<dbReference type="EMBL" id="BPLR01020477">
    <property type="protein sequence ID" value="GIX79285.1"/>
    <property type="molecule type" value="Genomic_DNA"/>
</dbReference>
<accession>A0AAV4N394</accession>
<dbReference type="Proteomes" id="UP001054945">
    <property type="component" value="Unassembled WGS sequence"/>
</dbReference>
<proteinExistence type="predicted"/>
<organism evidence="1 2">
    <name type="scientific">Caerostris extrusa</name>
    <name type="common">Bark spider</name>
    <name type="synonym">Caerostris bankana</name>
    <dbReference type="NCBI Taxonomy" id="172846"/>
    <lineage>
        <taxon>Eukaryota</taxon>
        <taxon>Metazoa</taxon>
        <taxon>Ecdysozoa</taxon>
        <taxon>Arthropoda</taxon>
        <taxon>Chelicerata</taxon>
        <taxon>Arachnida</taxon>
        <taxon>Araneae</taxon>
        <taxon>Araneomorphae</taxon>
        <taxon>Entelegynae</taxon>
        <taxon>Araneoidea</taxon>
        <taxon>Araneidae</taxon>
        <taxon>Caerostris</taxon>
    </lineage>
</organism>